<gene>
    <name evidence="15" type="ORF">NBG4_550019</name>
</gene>
<keyword evidence="11" id="KW-0482">Metalloprotease</keyword>
<keyword evidence="5" id="KW-0645">Protease</keyword>
<evidence type="ECO:0000256" key="10">
    <source>
        <dbReference type="ARBA" id="ARBA00022989"/>
    </source>
</evidence>
<feature type="transmembrane region" description="Helical" evidence="13">
    <location>
        <begin position="56"/>
        <end position="76"/>
    </location>
</feature>
<name>A0A2U3QJ88_9BACT</name>
<comment type="similarity">
    <text evidence="3">Belongs to the peptidase M50B family.</text>
</comment>
<evidence type="ECO:0000256" key="2">
    <source>
        <dbReference type="ARBA" id="ARBA00004651"/>
    </source>
</evidence>
<dbReference type="PANTHER" id="PTHR35864">
    <property type="entry name" value="ZINC METALLOPROTEASE MJ0611-RELATED"/>
    <property type="match status" value="1"/>
</dbReference>
<evidence type="ECO:0000256" key="13">
    <source>
        <dbReference type="SAM" id="Phobius"/>
    </source>
</evidence>
<reference evidence="16" key="1">
    <citation type="submission" date="2018-03" db="EMBL/GenBank/DDBJ databases">
        <authorList>
            <person name="Zecchin S."/>
        </authorList>
    </citation>
    <scope>NUCLEOTIDE SEQUENCE [LARGE SCALE GENOMIC DNA]</scope>
</reference>
<keyword evidence="9" id="KW-0862">Zinc</keyword>
<proteinExistence type="inferred from homology"/>
<sequence>METADTIRHLLISALPVLIAITFHEVSHGLVANKLGDPTAKMLGRLTLNPIAHIDIFGTIILPLMLIVVTDGRFVFGYAKPVPINPMNFKNPKKDMAISAAAGPVTNLLLAICSFIIWKAVLTPLAGLSPELVGEKVLRPLTLIFQSGIVVNVVLAAFNMIPIPPLDGGRVLTGLLPYKQAASFSRIEPFGFIIVLLLIYSGIANYIIMPFIVFFLKLFQIY</sequence>
<evidence type="ECO:0000259" key="14">
    <source>
        <dbReference type="Pfam" id="PF02163"/>
    </source>
</evidence>
<dbReference type="GO" id="GO:0008237">
    <property type="term" value="F:metallopeptidase activity"/>
    <property type="evidence" value="ECO:0007669"/>
    <property type="project" value="UniProtKB-KW"/>
</dbReference>
<dbReference type="OrthoDB" id="9800627at2"/>
<dbReference type="EMBL" id="OUUY01000103">
    <property type="protein sequence ID" value="SPQ01458.1"/>
    <property type="molecule type" value="Genomic_DNA"/>
</dbReference>
<dbReference type="Pfam" id="PF02163">
    <property type="entry name" value="Peptidase_M50"/>
    <property type="match status" value="1"/>
</dbReference>
<keyword evidence="7" id="KW-0479">Metal-binding</keyword>
<evidence type="ECO:0000256" key="4">
    <source>
        <dbReference type="ARBA" id="ARBA00022475"/>
    </source>
</evidence>
<dbReference type="InterPro" id="IPR044537">
    <property type="entry name" value="Rip2-like"/>
</dbReference>
<dbReference type="Proteomes" id="UP000245125">
    <property type="component" value="Unassembled WGS sequence"/>
</dbReference>
<keyword evidence="6 13" id="KW-0812">Transmembrane</keyword>
<evidence type="ECO:0000256" key="3">
    <source>
        <dbReference type="ARBA" id="ARBA00007931"/>
    </source>
</evidence>
<dbReference type="CDD" id="cd06158">
    <property type="entry name" value="S2P-M50_like_1"/>
    <property type="match status" value="1"/>
</dbReference>
<keyword evidence="8" id="KW-0378">Hydrolase</keyword>
<evidence type="ECO:0000313" key="15">
    <source>
        <dbReference type="EMBL" id="SPQ01458.1"/>
    </source>
</evidence>
<dbReference type="GO" id="GO:0005886">
    <property type="term" value="C:plasma membrane"/>
    <property type="evidence" value="ECO:0007669"/>
    <property type="project" value="UniProtKB-SubCell"/>
</dbReference>
<evidence type="ECO:0000256" key="12">
    <source>
        <dbReference type="ARBA" id="ARBA00023136"/>
    </source>
</evidence>
<evidence type="ECO:0000256" key="1">
    <source>
        <dbReference type="ARBA" id="ARBA00001947"/>
    </source>
</evidence>
<keyword evidence="10 13" id="KW-1133">Transmembrane helix</keyword>
<evidence type="ECO:0000256" key="7">
    <source>
        <dbReference type="ARBA" id="ARBA00022723"/>
    </source>
</evidence>
<dbReference type="PANTHER" id="PTHR35864:SF1">
    <property type="entry name" value="ZINC METALLOPROTEASE YWHC-RELATED"/>
    <property type="match status" value="1"/>
</dbReference>
<comment type="subcellular location">
    <subcellularLocation>
        <location evidence="2">Cell membrane</location>
        <topology evidence="2">Multi-pass membrane protein</topology>
    </subcellularLocation>
</comment>
<evidence type="ECO:0000256" key="8">
    <source>
        <dbReference type="ARBA" id="ARBA00022801"/>
    </source>
</evidence>
<keyword evidence="16" id="KW-1185">Reference proteome</keyword>
<evidence type="ECO:0000256" key="6">
    <source>
        <dbReference type="ARBA" id="ARBA00022692"/>
    </source>
</evidence>
<keyword evidence="12 13" id="KW-0472">Membrane</keyword>
<evidence type="ECO:0000256" key="9">
    <source>
        <dbReference type="ARBA" id="ARBA00022833"/>
    </source>
</evidence>
<dbReference type="AlphaFoldDB" id="A0A2U3QJ88"/>
<dbReference type="GO" id="GO:0006508">
    <property type="term" value="P:proteolysis"/>
    <property type="evidence" value="ECO:0007669"/>
    <property type="project" value="UniProtKB-KW"/>
</dbReference>
<dbReference type="InterPro" id="IPR008915">
    <property type="entry name" value="Peptidase_M50"/>
</dbReference>
<organism evidence="15 16">
    <name type="scientific">Candidatus Sulfobium mesophilum</name>
    <dbReference type="NCBI Taxonomy" id="2016548"/>
    <lineage>
        <taxon>Bacteria</taxon>
        <taxon>Pseudomonadati</taxon>
        <taxon>Nitrospirota</taxon>
        <taxon>Nitrospiria</taxon>
        <taxon>Nitrospirales</taxon>
        <taxon>Nitrospiraceae</taxon>
        <taxon>Candidatus Sulfobium</taxon>
    </lineage>
</organism>
<evidence type="ECO:0000313" key="16">
    <source>
        <dbReference type="Proteomes" id="UP000245125"/>
    </source>
</evidence>
<feature type="transmembrane region" description="Helical" evidence="13">
    <location>
        <begin position="97"/>
        <end position="121"/>
    </location>
</feature>
<dbReference type="GO" id="GO:0046872">
    <property type="term" value="F:metal ion binding"/>
    <property type="evidence" value="ECO:0007669"/>
    <property type="project" value="UniProtKB-KW"/>
</dbReference>
<feature type="transmembrane region" description="Helical" evidence="13">
    <location>
        <begin position="190"/>
        <end position="216"/>
    </location>
</feature>
<comment type="cofactor">
    <cofactor evidence="1">
        <name>Zn(2+)</name>
        <dbReference type="ChEBI" id="CHEBI:29105"/>
    </cofactor>
</comment>
<evidence type="ECO:0000256" key="11">
    <source>
        <dbReference type="ARBA" id="ARBA00023049"/>
    </source>
</evidence>
<keyword evidence="4" id="KW-1003">Cell membrane</keyword>
<protein>
    <submittedName>
        <fullName evidence="15">Transmembrane protein</fullName>
    </submittedName>
</protein>
<accession>A0A2U3QJ88</accession>
<feature type="domain" description="Peptidase M50" evidence="14">
    <location>
        <begin position="14"/>
        <end position="192"/>
    </location>
</feature>
<evidence type="ECO:0000256" key="5">
    <source>
        <dbReference type="ARBA" id="ARBA00022670"/>
    </source>
</evidence>
<dbReference type="InterPro" id="IPR052348">
    <property type="entry name" value="Metallopeptidase_M50B"/>
</dbReference>